<protein>
    <submittedName>
        <fullName evidence="6">Uncharacterized protein</fullName>
    </submittedName>
</protein>
<feature type="region of interest" description="Disordered" evidence="2">
    <location>
        <begin position="97"/>
        <end position="146"/>
    </location>
</feature>
<dbReference type="Pfam" id="PF00656">
    <property type="entry name" value="Peptidase_C14"/>
    <property type="match status" value="1"/>
</dbReference>
<evidence type="ECO:0000259" key="5">
    <source>
        <dbReference type="Pfam" id="PF06943"/>
    </source>
</evidence>
<evidence type="ECO:0000256" key="1">
    <source>
        <dbReference type="ARBA" id="ARBA00009005"/>
    </source>
</evidence>
<dbReference type="PANTHER" id="PTHR48104">
    <property type="entry name" value="METACASPASE-4"/>
    <property type="match status" value="1"/>
</dbReference>
<dbReference type="Pfam" id="PF06943">
    <property type="entry name" value="zf-LSD1"/>
    <property type="match status" value="1"/>
</dbReference>
<keyword evidence="3" id="KW-0472">Membrane</keyword>
<gene>
    <name evidence="6" type="ORF">ERUC_LOCUS37184</name>
</gene>
<dbReference type="NCBIfam" id="TIGR01053">
    <property type="entry name" value="LSD1"/>
    <property type="match status" value="1"/>
</dbReference>
<feature type="transmembrane region" description="Helical" evidence="3">
    <location>
        <begin position="183"/>
        <end position="205"/>
    </location>
</feature>
<comment type="caution">
    <text evidence="6">The sequence shown here is derived from an EMBL/GenBank/DDBJ whole genome shotgun (WGS) entry which is preliminary data.</text>
</comment>
<keyword evidence="3" id="KW-1133">Transmembrane helix</keyword>
<keyword evidence="3" id="KW-0812">Transmembrane</keyword>
<organism evidence="6 7">
    <name type="scientific">Eruca vesicaria subsp. sativa</name>
    <name type="common">Garden rocket</name>
    <name type="synonym">Eruca sativa</name>
    <dbReference type="NCBI Taxonomy" id="29727"/>
    <lineage>
        <taxon>Eukaryota</taxon>
        <taxon>Viridiplantae</taxon>
        <taxon>Streptophyta</taxon>
        <taxon>Embryophyta</taxon>
        <taxon>Tracheophyta</taxon>
        <taxon>Spermatophyta</taxon>
        <taxon>Magnoliopsida</taxon>
        <taxon>eudicotyledons</taxon>
        <taxon>Gunneridae</taxon>
        <taxon>Pentapetalae</taxon>
        <taxon>rosids</taxon>
        <taxon>malvids</taxon>
        <taxon>Brassicales</taxon>
        <taxon>Brassicaceae</taxon>
        <taxon>Brassiceae</taxon>
        <taxon>Eruca</taxon>
    </lineage>
</organism>
<dbReference type="EMBL" id="CAKOAT010630709">
    <property type="protein sequence ID" value="CAH8384701.1"/>
    <property type="molecule type" value="Genomic_DNA"/>
</dbReference>
<evidence type="ECO:0000256" key="2">
    <source>
        <dbReference type="SAM" id="MobiDB-lite"/>
    </source>
</evidence>
<feature type="domain" description="Zinc finger LSD1-type" evidence="5">
    <location>
        <begin position="6"/>
        <end position="29"/>
    </location>
</feature>
<feature type="compositionally biased region" description="Pro residues" evidence="2">
    <location>
        <begin position="134"/>
        <end position="143"/>
    </location>
</feature>
<keyword evidence="7" id="KW-1185">Reference proteome</keyword>
<feature type="domain" description="Peptidase C14 caspase" evidence="4">
    <location>
        <begin position="147"/>
        <end position="189"/>
    </location>
</feature>
<dbReference type="Gene3D" id="3.40.50.12660">
    <property type="match status" value="1"/>
</dbReference>
<dbReference type="InterPro" id="IPR050452">
    <property type="entry name" value="Metacaspase"/>
</dbReference>
<sequence length="206" mass="22347">MLLVDCSSCRTPLHLPPGATRIRCALCHAFTLVAPEPHHQSHAPSSHLPFSNSFNVPPPSTSFYPPPVPSHSVYPPPTPSTLSHSLSAPPAFSHVPSAPSPYSHAPRAPSPFSHAPSAPSSFNHGHFEPSPYNHAPPGPPPPVHGQKRAVIVGVTYKDTKSELKGCINDAKCMKFMLMKRYNFPESSILMLTGIDYSIFFTSFMFS</sequence>
<comment type="similarity">
    <text evidence="1">Belongs to the peptidase C14B family.</text>
</comment>
<dbReference type="PANTHER" id="PTHR48104:SF45">
    <property type="entry name" value="METACASPASE-2"/>
    <property type="match status" value="1"/>
</dbReference>
<dbReference type="InterPro" id="IPR011600">
    <property type="entry name" value="Pept_C14_caspase"/>
</dbReference>
<evidence type="ECO:0000259" key="4">
    <source>
        <dbReference type="Pfam" id="PF00656"/>
    </source>
</evidence>
<accession>A0ABC8LMG6</accession>
<evidence type="ECO:0000313" key="6">
    <source>
        <dbReference type="EMBL" id="CAH8384701.1"/>
    </source>
</evidence>
<dbReference type="InterPro" id="IPR005735">
    <property type="entry name" value="Znf_LSD1"/>
</dbReference>
<name>A0ABC8LMG6_ERUVS</name>
<evidence type="ECO:0000256" key="3">
    <source>
        <dbReference type="SAM" id="Phobius"/>
    </source>
</evidence>
<reference evidence="6 7" key="1">
    <citation type="submission" date="2022-03" db="EMBL/GenBank/DDBJ databases">
        <authorList>
            <person name="Macdonald S."/>
            <person name="Ahmed S."/>
            <person name="Newling K."/>
        </authorList>
    </citation>
    <scope>NUCLEOTIDE SEQUENCE [LARGE SCALE GENOMIC DNA]</scope>
</reference>
<feature type="compositionally biased region" description="Low complexity" evidence="2">
    <location>
        <begin position="103"/>
        <end position="122"/>
    </location>
</feature>
<dbReference type="AlphaFoldDB" id="A0ABC8LMG6"/>
<evidence type="ECO:0000313" key="7">
    <source>
        <dbReference type="Proteomes" id="UP001642260"/>
    </source>
</evidence>
<proteinExistence type="inferred from homology"/>
<dbReference type="Proteomes" id="UP001642260">
    <property type="component" value="Unassembled WGS sequence"/>
</dbReference>